<proteinExistence type="predicted"/>
<evidence type="ECO:0000313" key="2">
    <source>
        <dbReference type="EMBL" id="XBH04476.1"/>
    </source>
</evidence>
<gene>
    <name evidence="2" type="ORF">V5E97_00235</name>
</gene>
<reference evidence="2" key="1">
    <citation type="submission" date="2024-05" db="EMBL/GenBank/DDBJ databases">
        <title>Planctomycetes of the genus Singulisphaera possess chitinolytic capabilities.</title>
        <authorList>
            <person name="Ivanova A."/>
        </authorList>
    </citation>
    <scope>NUCLEOTIDE SEQUENCE</scope>
    <source>
        <strain evidence="2">Ch08T</strain>
    </source>
</reference>
<organism evidence="2">
    <name type="scientific">Singulisphaera sp. Ch08</name>
    <dbReference type="NCBI Taxonomy" id="3120278"/>
    <lineage>
        <taxon>Bacteria</taxon>
        <taxon>Pseudomonadati</taxon>
        <taxon>Planctomycetota</taxon>
        <taxon>Planctomycetia</taxon>
        <taxon>Isosphaerales</taxon>
        <taxon>Isosphaeraceae</taxon>
        <taxon>Singulisphaera</taxon>
    </lineage>
</organism>
<sequence length="259" mass="28018">MEPVPPPTEIASDHLNEIGAMQAMVKAIRMRILSGLLLALPIALTLWIVYWLYSTVQGIVLIPMGRLTTYLSGETPTPSFWWEGVVAPFIGVVTVLCFLYVLGLLVHSSLLRAVHWVLLHVPIVTTIYKALTNVAQSLGNQMKGSPSKRVVLVEFPHPGLRALAFVTNTLKDPATNQTILCVCVLTGVMPPAGFTLYVPEESVTNLDWSVNQALQAILSGGMTSPSVIHFSNGLHVDTTGGPLIDSHGNPITPEHVSEN</sequence>
<feature type="transmembrane region" description="Helical" evidence="1">
    <location>
        <begin position="113"/>
        <end position="131"/>
    </location>
</feature>
<dbReference type="InterPro" id="IPR007462">
    <property type="entry name" value="COV1-like"/>
</dbReference>
<feature type="transmembrane region" description="Helical" evidence="1">
    <location>
        <begin position="85"/>
        <end position="106"/>
    </location>
</feature>
<dbReference type="PANTHER" id="PTHR31876">
    <property type="entry name" value="COV-LIKE PROTEIN 1"/>
    <property type="match status" value="1"/>
</dbReference>
<dbReference type="AlphaFoldDB" id="A0AAU7CGV7"/>
<dbReference type="RefSeq" id="WP_406697237.1">
    <property type="nucleotide sequence ID" value="NZ_CP155447.1"/>
</dbReference>
<dbReference type="EMBL" id="CP155447">
    <property type="protein sequence ID" value="XBH04476.1"/>
    <property type="molecule type" value="Genomic_DNA"/>
</dbReference>
<name>A0AAU7CGV7_9BACT</name>
<keyword evidence="1" id="KW-1133">Transmembrane helix</keyword>
<keyword evidence="1" id="KW-0812">Transmembrane</keyword>
<accession>A0AAU7CGV7</accession>
<protein>
    <submittedName>
        <fullName evidence="2">DUF502 domain-containing protein</fullName>
    </submittedName>
</protein>
<dbReference type="PANTHER" id="PTHR31876:SF26">
    <property type="entry name" value="PROTEIN LIKE COV 2"/>
    <property type="match status" value="1"/>
</dbReference>
<evidence type="ECO:0000256" key="1">
    <source>
        <dbReference type="SAM" id="Phobius"/>
    </source>
</evidence>
<dbReference type="Pfam" id="PF04367">
    <property type="entry name" value="DUF502"/>
    <property type="match status" value="1"/>
</dbReference>
<keyword evidence="1" id="KW-0472">Membrane</keyword>
<feature type="transmembrane region" description="Helical" evidence="1">
    <location>
        <begin position="32"/>
        <end position="53"/>
    </location>
</feature>